<dbReference type="Pfam" id="PF08544">
    <property type="entry name" value="GHMP_kinases_C"/>
    <property type="match status" value="1"/>
</dbReference>
<dbReference type="OrthoDB" id="4548147at2"/>
<evidence type="ECO:0000256" key="4">
    <source>
        <dbReference type="ARBA" id="ARBA00022840"/>
    </source>
</evidence>
<keyword evidence="4" id="KW-0067">ATP-binding</keyword>
<evidence type="ECO:0000313" key="8">
    <source>
        <dbReference type="Proteomes" id="UP000325755"/>
    </source>
</evidence>
<keyword evidence="8" id="KW-1185">Reference proteome</keyword>
<feature type="domain" description="GHMP kinase N-terminal" evidence="5">
    <location>
        <begin position="104"/>
        <end position="171"/>
    </location>
</feature>
<dbReference type="InterPro" id="IPR020568">
    <property type="entry name" value="Ribosomal_Su5_D2-typ_SF"/>
</dbReference>
<evidence type="ECO:0000259" key="5">
    <source>
        <dbReference type="Pfam" id="PF00288"/>
    </source>
</evidence>
<dbReference type="AlphaFoldDB" id="A0A5Q0BG96"/>
<dbReference type="SUPFAM" id="SSF54211">
    <property type="entry name" value="Ribosomal protein S5 domain 2-like"/>
    <property type="match status" value="1"/>
</dbReference>
<proteinExistence type="predicted"/>
<protein>
    <submittedName>
        <fullName evidence="7">Uncharacterized protein</fullName>
    </submittedName>
</protein>
<dbReference type="InterPro" id="IPR014721">
    <property type="entry name" value="Ribsml_uS5_D2-typ_fold_subgr"/>
</dbReference>
<sequence length="330" mass="35614">MLKTWSLLFFRFAGIPTCDIKLSSAKYKKMQVKFKPHTEIVGYGYSQGHHGEIFQGVTLQGGKKRPQPVLVTLPCPRYRSTAVYHGLPQQSLQILPSNKTKALRAALHTLALLGVSRLGGWLSIDSNIPVGRGLGSSSADVIAAIRAVANAFGKTLPPQTIARLAVQAEAASDSLMFDDACVLFAQREGVAVERFSAPLPPMDILSIQYISESASIDTIALPLPEYSTQEAVEFAALLNRLRQCVLERDPGQVAAVASASARINQLFLHKPHLEEIECIGRSYGALGVQVAHSGSVIGLLFSKGDREGAISARYELGAYLGSAVELRLFD</sequence>
<dbReference type="PROSITE" id="PS00627">
    <property type="entry name" value="GHMP_KINASES_ATP"/>
    <property type="match status" value="1"/>
</dbReference>
<dbReference type="InterPro" id="IPR012363">
    <property type="entry name" value="PduX"/>
</dbReference>
<gene>
    <name evidence="7" type="ORF">F6R98_09840</name>
</gene>
<dbReference type="InterPro" id="IPR013750">
    <property type="entry name" value="GHMP_kinase_C_dom"/>
</dbReference>
<name>A0A5Q0BG96_9GAMM</name>
<evidence type="ECO:0000313" key="7">
    <source>
        <dbReference type="EMBL" id="QFY42875.1"/>
    </source>
</evidence>
<dbReference type="InterPro" id="IPR006204">
    <property type="entry name" value="GHMP_kinase_N_dom"/>
</dbReference>
<dbReference type="RefSeq" id="WP_153248864.1">
    <property type="nucleotide sequence ID" value="NZ_CP135727.1"/>
</dbReference>
<dbReference type="EMBL" id="CP044205">
    <property type="protein sequence ID" value="QFY42875.1"/>
    <property type="molecule type" value="Genomic_DNA"/>
</dbReference>
<evidence type="ECO:0000256" key="2">
    <source>
        <dbReference type="ARBA" id="ARBA00022741"/>
    </source>
</evidence>
<dbReference type="PIRSF" id="PIRSF033887">
    <property type="entry name" value="PduX"/>
    <property type="match status" value="1"/>
</dbReference>
<dbReference type="InterPro" id="IPR006203">
    <property type="entry name" value="GHMP_knse_ATP-bd_CS"/>
</dbReference>
<keyword evidence="1" id="KW-0808">Transferase</keyword>
<dbReference type="Proteomes" id="UP000325755">
    <property type="component" value="Chromosome"/>
</dbReference>
<dbReference type="KEGG" id="mmob:F6R98_09840"/>
<dbReference type="PANTHER" id="PTHR43527:SF1">
    <property type="entry name" value="L-THREONINE KINASE"/>
    <property type="match status" value="1"/>
</dbReference>
<dbReference type="InParanoid" id="A0A5Q0BG96"/>
<feature type="domain" description="GHMP kinase C-terminal" evidence="6">
    <location>
        <begin position="243"/>
        <end position="312"/>
    </location>
</feature>
<dbReference type="Gene3D" id="3.30.230.10">
    <property type="match status" value="1"/>
</dbReference>
<dbReference type="GO" id="GO:0005524">
    <property type="term" value="F:ATP binding"/>
    <property type="evidence" value="ECO:0007669"/>
    <property type="project" value="UniProtKB-KW"/>
</dbReference>
<dbReference type="Pfam" id="PF00288">
    <property type="entry name" value="GHMP_kinases_N"/>
    <property type="match status" value="1"/>
</dbReference>
<evidence type="ECO:0000259" key="6">
    <source>
        <dbReference type="Pfam" id="PF08544"/>
    </source>
</evidence>
<accession>A0A5Q0BG96</accession>
<keyword evidence="2" id="KW-0547">Nucleotide-binding</keyword>
<reference evidence="7 8" key="1">
    <citation type="submission" date="2019-09" db="EMBL/GenBank/DDBJ databases">
        <title>Ecophysiology of the spiral-shaped methanotroph Methylospira mobilis as revealed by the complete genome sequence.</title>
        <authorList>
            <person name="Oshkin I.Y."/>
            <person name="Dedysh S.N."/>
            <person name="Miroshnikov K."/>
            <person name="Danilova O.V."/>
            <person name="Hakobyan A."/>
            <person name="Liesack W."/>
        </authorList>
    </citation>
    <scope>NUCLEOTIDE SEQUENCE [LARGE SCALE GENOMIC DNA]</scope>
    <source>
        <strain evidence="7 8">Shm1</strain>
    </source>
</reference>
<keyword evidence="3" id="KW-0418">Kinase</keyword>
<dbReference type="GO" id="GO:0050515">
    <property type="term" value="F:4-(cytidine 5'-diphospho)-2-C-methyl-D-erythritol kinase activity"/>
    <property type="evidence" value="ECO:0007669"/>
    <property type="project" value="TreeGrafter"/>
</dbReference>
<evidence type="ECO:0000256" key="3">
    <source>
        <dbReference type="ARBA" id="ARBA00022777"/>
    </source>
</evidence>
<organism evidence="7 8">
    <name type="scientific">Candidatus Methylospira mobilis</name>
    <dbReference type="NCBI Taxonomy" id="1808979"/>
    <lineage>
        <taxon>Bacteria</taxon>
        <taxon>Pseudomonadati</taxon>
        <taxon>Pseudomonadota</taxon>
        <taxon>Gammaproteobacteria</taxon>
        <taxon>Methylococcales</taxon>
        <taxon>Methylococcaceae</taxon>
        <taxon>Candidatus Methylospira</taxon>
    </lineage>
</organism>
<dbReference type="PANTHER" id="PTHR43527">
    <property type="entry name" value="4-DIPHOSPHOCYTIDYL-2-C-METHYL-D-ERYTHRITOL KINASE, CHLOROPLASTIC"/>
    <property type="match status" value="1"/>
</dbReference>
<evidence type="ECO:0000256" key="1">
    <source>
        <dbReference type="ARBA" id="ARBA00022679"/>
    </source>
</evidence>